<dbReference type="Proteomes" id="UP000242687">
    <property type="component" value="Unassembled WGS sequence"/>
</dbReference>
<keyword evidence="3" id="KW-1185">Reference proteome</keyword>
<dbReference type="RefSeq" id="WP_100341938.1">
    <property type="nucleotide sequence ID" value="NZ_PGFJ01000002.1"/>
</dbReference>
<evidence type="ECO:0000256" key="1">
    <source>
        <dbReference type="SAM" id="Phobius"/>
    </source>
</evidence>
<name>A0A2H9VMR9_9SPHI</name>
<reference evidence="2 3" key="1">
    <citation type="submission" date="2017-11" db="EMBL/GenBank/DDBJ databases">
        <title>Genomic Encyclopedia of Archaeal and Bacterial Type Strains, Phase II (KMG-II): From Individual Species to Whole Genera.</title>
        <authorList>
            <person name="Goeker M."/>
        </authorList>
    </citation>
    <scope>NUCLEOTIDE SEQUENCE [LARGE SCALE GENOMIC DNA]</scope>
    <source>
        <strain evidence="2 3">DSM 28175</strain>
    </source>
</reference>
<dbReference type="EMBL" id="PGFJ01000002">
    <property type="protein sequence ID" value="PJJ79616.1"/>
    <property type="molecule type" value="Genomic_DNA"/>
</dbReference>
<evidence type="ECO:0000313" key="3">
    <source>
        <dbReference type="Proteomes" id="UP000242687"/>
    </source>
</evidence>
<dbReference type="AlphaFoldDB" id="A0A2H9VMR9"/>
<accession>A0A2H9VMR9</accession>
<organism evidence="2 3">
    <name type="scientific">Mucilaginibacter auburnensis</name>
    <dbReference type="NCBI Taxonomy" id="1457233"/>
    <lineage>
        <taxon>Bacteria</taxon>
        <taxon>Pseudomonadati</taxon>
        <taxon>Bacteroidota</taxon>
        <taxon>Sphingobacteriia</taxon>
        <taxon>Sphingobacteriales</taxon>
        <taxon>Sphingobacteriaceae</taxon>
        <taxon>Mucilaginibacter</taxon>
    </lineage>
</organism>
<gene>
    <name evidence="2" type="ORF">CLV57_2750</name>
</gene>
<proteinExistence type="predicted"/>
<evidence type="ECO:0000313" key="2">
    <source>
        <dbReference type="EMBL" id="PJJ79616.1"/>
    </source>
</evidence>
<keyword evidence="1" id="KW-0812">Transmembrane</keyword>
<dbReference type="OrthoDB" id="799270at2"/>
<keyword evidence="1" id="KW-0472">Membrane</keyword>
<keyword evidence="1" id="KW-1133">Transmembrane helix</keyword>
<feature type="transmembrane region" description="Helical" evidence="1">
    <location>
        <begin position="86"/>
        <end position="113"/>
    </location>
</feature>
<comment type="caution">
    <text evidence="2">The sequence shown here is derived from an EMBL/GenBank/DDBJ whole genome shotgun (WGS) entry which is preliminary data.</text>
</comment>
<protein>
    <submittedName>
        <fullName evidence="2">Uncharacterized protein</fullName>
    </submittedName>
</protein>
<sequence>MDAFLLYVKNNYRALILSCIIIAFICGYDQKLLLLAVIAFNIISGYNNYKKDIDFETRLKAKGLTREDAANIQFVKEWETTRQKGVWNYAISDGGIICGAGLSVLTSIVSMFIMQKSITALFAEPADMFRFIGLNYLAGAALGITLFRFRWNVNEKRFFSLTDPLNQHFSTVKELL</sequence>
<feature type="transmembrane region" description="Helical" evidence="1">
    <location>
        <begin position="12"/>
        <end position="43"/>
    </location>
</feature>
<feature type="transmembrane region" description="Helical" evidence="1">
    <location>
        <begin position="128"/>
        <end position="149"/>
    </location>
</feature>